<protein>
    <submittedName>
        <fullName evidence="5">Bifunctional UDP-sugar hydrolase/5'-nucleotidase</fullName>
    </submittedName>
</protein>
<dbReference type="SUPFAM" id="SSF55816">
    <property type="entry name" value="5'-nucleotidase (syn. UDP-sugar hydrolase), C-terminal domain"/>
    <property type="match status" value="1"/>
</dbReference>
<evidence type="ECO:0000256" key="2">
    <source>
        <dbReference type="RuleBase" id="RU362119"/>
    </source>
</evidence>
<dbReference type="EMBL" id="JBBPCC010000001">
    <property type="protein sequence ID" value="MEK8126818.1"/>
    <property type="molecule type" value="Genomic_DNA"/>
</dbReference>
<comment type="similarity">
    <text evidence="2">Belongs to the 5'-nucleotidase family.</text>
</comment>
<proteinExistence type="inferred from homology"/>
<dbReference type="InterPro" id="IPR036907">
    <property type="entry name" value="5'-Nucleotdase_C_sf"/>
</dbReference>
<dbReference type="Gene3D" id="3.90.780.10">
    <property type="entry name" value="5'-Nucleotidase, C-terminal domain"/>
    <property type="match status" value="1"/>
</dbReference>
<dbReference type="PANTHER" id="PTHR11575">
    <property type="entry name" value="5'-NUCLEOTIDASE-RELATED"/>
    <property type="match status" value="1"/>
</dbReference>
<reference evidence="5 6" key="1">
    <citation type="submission" date="2024-04" db="EMBL/GenBank/DDBJ databases">
        <title>draft genome sequnece of Paenibacillus filicis.</title>
        <authorList>
            <person name="Kim D.-U."/>
        </authorList>
    </citation>
    <scope>NUCLEOTIDE SEQUENCE [LARGE SCALE GENOMIC DNA]</scope>
    <source>
        <strain evidence="5 6">KACC14197</strain>
    </source>
</reference>
<dbReference type="GO" id="GO:0016787">
    <property type="term" value="F:hydrolase activity"/>
    <property type="evidence" value="ECO:0007669"/>
    <property type="project" value="UniProtKB-KW"/>
</dbReference>
<evidence type="ECO:0000313" key="6">
    <source>
        <dbReference type="Proteomes" id="UP001469365"/>
    </source>
</evidence>
<feature type="domain" description="Calcineurin-like phosphoesterase" evidence="3">
    <location>
        <begin position="13"/>
        <end position="212"/>
    </location>
</feature>
<name>A0ABU9DD85_9BACL</name>
<organism evidence="5 6">
    <name type="scientific">Paenibacillus filicis</name>
    <dbReference type="NCBI Taxonomy" id="669464"/>
    <lineage>
        <taxon>Bacteria</taxon>
        <taxon>Bacillati</taxon>
        <taxon>Bacillota</taxon>
        <taxon>Bacilli</taxon>
        <taxon>Bacillales</taxon>
        <taxon>Paenibacillaceae</taxon>
        <taxon>Paenibacillus</taxon>
    </lineage>
</organism>
<dbReference type="CDD" id="cd00845">
    <property type="entry name" value="MPP_UshA_N_like"/>
    <property type="match status" value="1"/>
</dbReference>
<dbReference type="PANTHER" id="PTHR11575:SF23">
    <property type="entry name" value="5-NUCLEOTIDASE FAMILY PROTEIN"/>
    <property type="match status" value="1"/>
</dbReference>
<dbReference type="PRINTS" id="PR01607">
    <property type="entry name" value="APYRASEFAMLY"/>
</dbReference>
<dbReference type="InterPro" id="IPR029052">
    <property type="entry name" value="Metallo-depent_PP-like"/>
</dbReference>
<sequence>MMSQYPELQPIKLRIVHTNDIHSHFEQMGKIARIVRDLREEAGASHTLTLDIGDHMDRMRPETEGTEGLANVTVLQATGYDAVTLGNNEGLTYTPDVLQRRYGEQADFAVILGNLFEASTGELPLWARPWQLFERAGLRIGLIGATAAFSDFYRLLGWDARDPFPIIGEAVRLLRPQADVIILMSHLGLRHDESLAEQFPDIDVILGGHSHHLFKEPVLAGSTLLGATGKYGQYVGYMDLEVYPGQQRVTLAGGGVVETQGVTGAPDIEALIEGCTNLARNKLSAEVAFIDRTLPVNWHGEAPLSNLLASGLKRWVGAEIGIVNTGQLLGSLPQGPITAGDLLELCPSPINPCRLHLTGEQIVRALEESLLPEYQDKTIYGFGFRGKVLGSLAVDGMRVEYDPEAPPYAKVASVQIGGHPLETDRRYLVGTLDMFTFGTGYLSIGQGTGAEFYLPEFIRDVLLQELKDPQALQDCDVNRWILRK</sequence>
<keyword evidence="6" id="KW-1185">Reference proteome</keyword>
<dbReference type="Proteomes" id="UP001469365">
    <property type="component" value="Unassembled WGS sequence"/>
</dbReference>
<comment type="caution">
    <text evidence="5">The sequence shown here is derived from an EMBL/GenBank/DDBJ whole genome shotgun (WGS) entry which is preliminary data.</text>
</comment>
<keyword evidence="1" id="KW-0732">Signal</keyword>
<evidence type="ECO:0000256" key="1">
    <source>
        <dbReference type="ARBA" id="ARBA00022729"/>
    </source>
</evidence>
<dbReference type="Pfam" id="PF00149">
    <property type="entry name" value="Metallophos"/>
    <property type="match status" value="1"/>
</dbReference>
<feature type="domain" description="5'-Nucleotidase C-terminal" evidence="4">
    <location>
        <begin position="291"/>
        <end position="433"/>
    </location>
</feature>
<dbReference type="InterPro" id="IPR006179">
    <property type="entry name" value="5_nucleotidase/apyrase"/>
</dbReference>
<evidence type="ECO:0000313" key="5">
    <source>
        <dbReference type="EMBL" id="MEK8126818.1"/>
    </source>
</evidence>
<accession>A0ABU9DD85</accession>
<dbReference type="Gene3D" id="3.60.21.10">
    <property type="match status" value="1"/>
</dbReference>
<evidence type="ECO:0000259" key="4">
    <source>
        <dbReference type="Pfam" id="PF02872"/>
    </source>
</evidence>
<evidence type="ECO:0000259" key="3">
    <source>
        <dbReference type="Pfam" id="PF00149"/>
    </source>
</evidence>
<dbReference type="SUPFAM" id="SSF56300">
    <property type="entry name" value="Metallo-dependent phosphatases"/>
    <property type="match status" value="1"/>
</dbReference>
<keyword evidence="2" id="KW-0547">Nucleotide-binding</keyword>
<gene>
    <name evidence="5" type="ORF">WMW72_02745</name>
</gene>
<dbReference type="InterPro" id="IPR008334">
    <property type="entry name" value="5'-Nucleotdase_C"/>
</dbReference>
<dbReference type="InterPro" id="IPR004843">
    <property type="entry name" value="Calcineurin-like_PHP"/>
</dbReference>
<keyword evidence="2 5" id="KW-0378">Hydrolase</keyword>
<dbReference type="InterPro" id="IPR006146">
    <property type="entry name" value="5'-Nucleotdase_CS"/>
</dbReference>
<dbReference type="Pfam" id="PF02872">
    <property type="entry name" value="5_nucleotid_C"/>
    <property type="match status" value="1"/>
</dbReference>
<dbReference type="PROSITE" id="PS00785">
    <property type="entry name" value="5_NUCLEOTIDASE_1"/>
    <property type="match status" value="1"/>
</dbReference>